<protein>
    <submittedName>
        <fullName evidence="2">Uncharacterized protein</fullName>
    </submittedName>
</protein>
<sequence>MHARHQNKKEVLVYLYVHLQQIIMLIKLFCLLL</sequence>
<dbReference type="AlphaFoldDB" id="A0A804HV65"/>
<dbReference type="InParanoid" id="A0A804HV65"/>
<keyword evidence="1" id="KW-1133">Transmembrane helix</keyword>
<proteinExistence type="predicted"/>
<keyword evidence="3" id="KW-1185">Reference proteome</keyword>
<keyword evidence="1" id="KW-0472">Membrane</keyword>
<reference evidence="2" key="1">
    <citation type="submission" date="2021-05" db="UniProtKB">
        <authorList>
            <consortium name="EnsemblPlants"/>
        </authorList>
    </citation>
    <scope>IDENTIFICATION</scope>
    <source>
        <strain evidence="2">subsp. malaccensis</strain>
    </source>
</reference>
<evidence type="ECO:0000256" key="1">
    <source>
        <dbReference type="SAM" id="Phobius"/>
    </source>
</evidence>
<dbReference type="Gramene" id="Ma01_t17370.1">
    <property type="protein sequence ID" value="Ma01_p17370.1"/>
    <property type="gene ID" value="Ma01_g17370"/>
</dbReference>
<evidence type="ECO:0000313" key="2">
    <source>
        <dbReference type="EnsemblPlants" id="Ma01_p17370.1"/>
    </source>
</evidence>
<evidence type="ECO:0000313" key="3">
    <source>
        <dbReference type="Proteomes" id="UP000012960"/>
    </source>
</evidence>
<feature type="transmembrane region" description="Helical" evidence="1">
    <location>
        <begin position="12"/>
        <end position="32"/>
    </location>
</feature>
<organism evidence="2 3">
    <name type="scientific">Musa acuminata subsp. malaccensis</name>
    <name type="common">Wild banana</name>
    <name type="synonym">Musa malaccensis</name>
    <dbReference type="NCBI Taxonomy" id="214687"/>
    <lineage>
        <taxon>Eukaryota</taxon>
        <taxon>Viridiplantae</taxon>
        <taxon>Streptophyta</taxon>
        <taxon>Embryophyta</taxon>
        <taxon>Tracheophyta</taxon>
        <taxon>Spermatophyta</taxon>
        <taxon>Magnoliopsida</taxon>
        <taxon>Liliopsida</taxon>
        <taxon>Zingiberales</taxon>
        <taxon>Musaceae</taxon>
        <taxon>Musa</taxon>
    </lineage>
</organism>
<dbReference type="EnsemblPlants" id="Ma01_t17370.1">
    <property type="protein sequence ID" value="Ma01_p17370.1"/>
    <property type="gene ID" value="Ma01_g17370"/>
</dbReference>
<keyword evidence="1" id="KW-0812">Transmembrane</keyword>
<dbReference type="Proteomes" id="UP000012960">
    <property type="component" value="Unplaced"/>
</dbReference>
<name>A0A804HV65_MUSAM</name>
<accession>A0A804HV65</accession>